<dbReference type="STRING" id="888050.HMPREF9004_0982"/>
<dbReference type="PATRIC" id="fig|888050.3.peg.928"/>
<dbReference type="EMBL" id="AQHZ01000015">
    <property type="protein sequence ID" value="ENO18413.1"/>
    <property type="molecule type" value="Genomic_DNA"/>
</dbReference>
<comment type="caution">
    <text evidence="4">The sequence shown here is derived from an EMBL/GenBank/DDBJ whole genome shotgun (WGS) entry which is preliminary data.</text>
</comment>
<dbReference type="InterPro" id="IPR040198">
    <property type="entry name" value="Fido_containing"/>
</dbReference>
<evidence type="ECO:0000313" key="5">
    <source>
        <dbReference type="Proteomes" id="UP000013015"/>
    </source>
</evidence>
<dbReference type="InterPro" id="IPR025758">
    <property type="entry name" value="Fic/DOC_N"/>
</dbReference>
<dbReference type="HOGENOM" id="CLU_047250_1_1_11"/>
<dbReference type="Pfam" id="PF13784">
    <property type="entry name" value="Fic_N"/>
    <property type="match status" value="1"/>
</dbReference>
<dbReference type="SUPFAM" id="SSF140931">
    <property type="entry name" value="Fic-like"/>
    <property type="match status" value="1"/>
</dbReference>
<dbReference type="InterPro" id="IPR036597">
    <property type="entry name" value="Fido-like_dom_sf"/>
</dbReference>
<evidence type="ECO:0000256" key="1">
    <source>
        <dbReference type="PIRSR" id="PIRSR640198-1"/>
    </source>
</evidence>
<name>N6XB56_9ACTO</name>
<protein>
    <submittedName>
        <fullName evidence="4">Filamentation induced by cAMP protein Fic</fullName>
    </submittedName>
</protein>
<evidence type="ECO:0000313" key="4">
    <source>
        <dbReference type="EMBL" id="ENO18413.1"/>
    </source>
</evidence>
<reference evidence="4 5" key="1">
    <citation type="submission" date="2013-03" db="EMBL/GenBank/DDBJ databases">
        <title>Reference genome for the Human Microbiome Project.</title>
        <authorList>
            <person name="Aqrawi P."/>
            <person name="Ayvaz T."/>
            <person name="Bess C."/>
            <person name="Blankenburg K."/>
            <person name="Coyle M."/>
            <person name="Deng J."/>
            <person name="Forbes L."/>
            <person name="Fowler G."/>
            <person name="Francisco L."/>
            <person name="Fu Q."/>
            <person name="Gibbs R."/>
            <person name="Gross S."/>
            <person name="Gubbala S."/>
            <person name="Hale W."/>
            <person name="Hemphill L."/>
            <person name="Highlander S."/>
            <person name="Hirani K."/>
            <person name="Jackson L."/>
            <person name="Jakkamsetti A."/>
            <person name="Javaid M."/>
            <person name="Jayaseelan J.C."/>
            <person name="Jiang H."/>
            <person name="Joshi V."/>
            <person name="Korchina V."/>
            <person name="Kovar C."/>
            <person name="Lara F."/>
            <person name="Lee S."/>
            <person name="Liu Y."/>
            <person name="Mata R."/>
            <person name="Mathew T."/>
            <person name="Munidasa M."/>
            <person name="Muzny D."/>
            <person name="Nazareth L."/>
            <person name="Ngo R."/>
            <person name="Nguyen L."/>
            <person name="Nguyen N."/>
            <person name="Okwuonu G."/>
            <person name="Ongeri F."/>
            <person name="Palculict T."/>
            <person name="Patil S."/>
            <person name="Petrosino J."/>
            <person name="Pham C."/>
            <person name="Pham P."/>
            <person name="Pu L.-L."/>
            <person name="Qin X."/>
            <person name="Qu J."/>
            <person name="Reid J."/>
            <person name="Ross M."/>
            <person name="Ruth R."/>
            <person name="Saada N."/>
            <person name="San Lucas F."/>
            <person name="Santibanez J."/>
            <person name="Shang Y."/>
            <person name="Simmons D."/>
            <person name="Song X.-Z."/>
            <person name="Tang L.-Y."/>
            <person name="Thornton R."/>
            <person name="Warren J."/>
            <person name="Weissenberger G."/>
            <person name="Wilczek-Boney K."/>
            <person name="Worley K."/>
            <person name="Youmans B."/>
            <person name="Zhang J."/>
            <person name="Zhang L."/>
            <person name="Zhao Z."/>
            <person name="Zhou C."/>
            <person name="Zhu D."/>
            <person name="Zhu Y."/>
        </authorList>
    </citation>
    <scope>NUCLEOTIDE SEQUENCE [LARGE SCALE GENOMIC DNA]</scope>
    <source>
        <strain evidence="4 5">F0333</strain>
    </source>
</reference>
<dbReference type="PANTHER" id="PTHR13504">
    <property type="entry name" value="FIDO DOMAIN-CONTAINING PROTEIN DDB_G0283145"/>
    <property type="match status" value="1"/>
</dbReference>
<dbReference type="Gene3D" id="1.10.3290.10">
    <property type="entry name" value="Fido-like domain"/>
    <property type="match status" value="1"/>
</dbReference>
<gene>
    <name evidence="4" type="ORF">HMPREF9004_0982</name>
</gene>
<proteinExistence type="predicted"/>
<dbReference type="GO" id="GO:0005524">
    <property type="term" value="F:ATP binding"/>
    <property type="evidence" value="ECO:0007669"/>
    <property type="project" value="UniProtKB-KW"/>
</dbReference>
<dbReference type="eggNOG" id="COG3177">
    <property type="taxonomic scope" value="Bacteria"/>
</dbReference>
<keyword evidence="5" id="KW-1185">Reference proteome</keyword>
<feature type="binding site" evidence="2">
    <location>
        <begin position="297"/>
        <end position="304"/>
    </location>
    <ligand>
        <name>ATP</name>
        <dbReference type="ChEBI" id="CHEBI:30616"/>
    </ligand>
</feature>
<dbReference type="InterPro" id="IPR003812">
    <property type="entry name" value="Fido"/>
</dbReference>
<accession>N6XB56</accession>
<evidence type="ECO:0000256" key="2">
    <source>
        <dbReference type="PIRSR" id="PIRSR640198-2"/>
    </source>
</evidence>
<feature type="domain" description="Fido" evidence="3">
    <location>
        <begin position="198"/>
        <end position="357"/>
    </location>
</feature>
<feature type="binding site" evidence="2">
    <location>
        <begin position="335"/>
        <end position="336"/>
    </location>
    <ligand>
        <name>ATP</name>
        <dbReference type="ChEBI" id="CHEBI:30616"/>
    </ligand>
</feature>
<dbReference type="PANTHER" id="PTHR13504:SF38">
    <property type="entry name" value="FIDO DOMAIN-CONTAINING PROTEIN"/>
    <property type="match status" value="1"/>
</dbReference>
<organism evidence="4 5">
    <name type="scientific">Schaalia cardiffensis F0333</name>
    <dbReference type="NCBI Taxonomy" id="888050"/>
    <lineage>
        <taxon>Bacteria</taxon>
        <taxon>Bacillati</taxon>
        <taxon>Actinomycetota</taxon>
        <taxon>Actinomycetes</taxon>
        <taxon>Actinomycetales</taxon>
        <taxon>Actinomycetaceae</taxon>
        <taxon>Schaalia</taxon>
    </lineage>
</organism>
<dbReference type="Proteomes" id="UP000013015">
    <property type="component" value="Unassembled WGS sequence"/>
</dbReference>
<feature type="active site" evidence="1">
    <location>
        <position position="293"/>
    </location>
</feature>
<keyword evidence="2" id="KW-0547">Nucleotide-binding</keyword>
<dbReference type="PROSITE" id="PS51459">
    <property type="entry name" value="FIDO"/>
    <property type="match status" value="1"/>
</dbReference>
<dbReference type="Pfam" id="PF02661">
    <property type="entry name" value="Fic"/>
    <property type="match status" value="1"/>
</dbReference>
<evidence type="ECO:0000259" key="3">
    <source>
        <dbReference type="PROSITE" id="PS51459"/>
    </source>
</evidence>
<keyword evidence="2" id="KW-0067">ATP-binding</keyword>
<dbReference type="AlphaFoldDB" id="N6XB56"/>
<sequence>MGFLRGENKLLLRRCAFMNIFIWRMLNKWCLFGTHNQAMFNKYPLLNIEAPLMCNKCLMMSVVDLEMFNNSAMGELVEISGSDPILGSWTHKAFIPIPLSGEEPPLSAQTYREVAAAGRELASLDATARQLPQPYLLRLPSLRVEAQATSALEGTYAPLDAVLTANEAAPTSVEMREVLNYVTMAETGYAWVEEGRPITLGLLEDLQGALMRGTPLEEESGHLREGQVVIGRRDLPDPHDPAIKGSRFVPPPPGDRLRAGVESLLAWIERDHSGKIDPVIEAGMAHYQFETLHPFRDGNGRLGRYLIVLTLLRNHLLSEPTLTVSPWFEARRGEYYDRLLAVSTEGDWDSFLSFFARGLAHSARSTRKLMLALADVQGRLKETVSASKLRSAKALELVDFAVAHPSFTAKMVQRAVGLSYSRTNNLIGQFVDLRILQVREGEGNQRVFWAPEVLRVLLTGRNR</sequence>